<keyword evidence="2" id="KW-1185">Reference proteome</keyword>
<reference evidence="1 2" key="1">
    <citation type="submission" date="2023-04" db="EMBL/GenBank/DDBJ databases">
        <title>Tenacibaculum tangerinum sp. nov., isolated from sea tidal flat of South Korea.</title>
        <authorList>
            <person name="Lee S.H."/>
            <person name="Kim J.-J."/>
        </authorList>
    </citation>
    <scope>NUCLEOTIDE SEQUENCE [LARGE SCALE GENOMIC DNA]</scope>
    <source>
        <strain evidence="1 2">GRR-S3-23</strain>
    </source>
</reference>
<proteinExistence type="predicted"/>
<evidence type="ECO:0000313" key="1">
    <source>
        <dbReference type="EMBL" id="WGH75602.1"/>
    </source>
</evidence>
<dbReference type="Proteomes" id="UP001232001">
    <property type="component" value="Chromosome"/>
</dbReference>
<sequence length="225" mass="26236">MKYFKLTFSNTIKELGKFPQSEECILGDIQQDFIPLEGRIDFDFTLPEPILEKKAKKTSYVKVVAISDFLVIDDDFLAFLKSFNIGNYQDWKIKTWQNKQLITNYNLFLINDTKQGSYIDFSNSEFYSKKLGDWDNSSIQQPVLVNNYDEYVFKQKELRKDQLMLLHRKVTLNLSKATEDMFRIVNASPGGYFVSEKLKNAIEENGFTGMEFIEVSELDNVAVIY</sequence>
<protein>
    <submittedName>
        <fullName evidence="1">Uncharacterized protein</fullName>
    </submittedName>
</protein>
<dbReference type="EMBL" id="CP122539">
    <property type="protein sequence ID" value="WGH75602.1"/>
    <property type="molecule type" value="Genomic_DNA"/>
</dbReference>
<gene>
    <name evidence="1" type="ORF">P8625_00120</name>
</gene>
<evidence type="ECO:0000313" key="2">
    <source>
        <dbReference type="Proteomes" id="UP001232001"/>
    </source>
</evidence>
<name>A0ABY8L4R4_9FLAO</name>
<dbReference type="RefSeq" id="WP_279651476.1">
    <property type="nucleotide sequence ID" value="NZ_CP122539.1"/>
</dbReference>
<organism evidence="1 2">
    <name type="scientific">Tenacibaculum tangerinum</name>
    <dbReference type="NCBI Taxonomy" id="3038772"/>
    <lineage>
        <taxon>Bacteria</taxon>
        <taxon>Pseudomonadati</taxon>
        <taxon>Bacteroidota</taxon>
        <taxon>Flavobacteriia</taxon>
        <taxon>Flavobacteriales</taxon>
        <taxon>Flavobacteriaceae</taxon>
        <taxon>Tenacibaculum</taxon>
    </lineage>
</organism>
<accession>A0ABY8L4R4</accession>